<comment type="caution">
    <text evidence="4">The sequence shown here is derived from an EMBL/GenBank/DDBJ whole genome shotgun (WGS) entry which is preliminary data.</text>
</comment>
<evidence type="ECO:0000313" key="4">
    <source>
        <dbReference type="EMBL" id="EYT50031.1"/>
    </source>
</evidence>
<dbReference type="EMBL" id="AORC01000006">
    <property type="protein sequence ID" value="EYT50031.1"/>
    <property type="molecule type" value="Genomic_DNA"/>
</dbReference>
<protein>
    <recommendedName>
        <fullName evidence="3">DUF5129 domain-containing protein</fullName>
    </recommendedName>
</protein>
<feature type="region of interest" description="Disordered" evidence="1">
    <location>
        <begin position="338"/>
        <end position="377"/>
    </location>
</feature>
<feature type="domain" description="DUF5129" evidence="3">
    <location>
        <begin position="61"/>
        <end position="406"/>
    </location>
</feature>
<dbReference type="Proteomes" id="UP000019754">
    <property type="component" value="Unassembled WGS sequence"/>
</dbReference>
<feature type="transmembrane region" description="Helical" evidence="2">
    <location>
        <begin position="194"/>
        <end position="218"/>
    </location>
</feature>
<sequence length="531" mass="57899">MPYLCTVNDRATVESRLHRSPPPLIALMLIAALLTVTGCAALAVLTASPAAAVPPAEVTIDDRSDAVDDEALEDRLAAADFRREVDLAVLVIDVTELDISASRDTALNDAVLAHAKQERPEWMDGDKWADGRVIIALDPANRILGTYGGEDVKLSAGGFENVQDEMRDSAQDRDWEGALVAGAKEYAKLLDQPWWQTTAAIGGALAALGAAAATVLGITVGRRNARARVASARPGWDRVRAERAQTEAAARTLPAHSPYAEAVLDRYQRYLTGIEKAEQLDQQIPATLPWAWGLRGHQRRASKDFSRQVERLDAIDDDVIAANDLLHRIGDWRSAWEQKQAPLRDSPEAVEGALMRSEGDHAERSRAEQEAGDALREQCDRTEAEMNRLTRQLEQDEITPDTALEGLDTLTAELSERAMAVRELGISRMAESEGEADLLRDTSVYVEDEEEYDRTLRARRHQRLVADGAYGSAGTPGGDVFWHISPVLWLNTWQSEAPGELESHRNPSSSGGSTSGYSSASFSGAGSSSRF</sequence>
<dbReference type="HOGENOM" id="CLU_036055_0_0_11"/>
<keyword evidence="2" id="KW-1133">Transmembrane helix</keyword>
<dbReference type="STRING" id="1249481.D641_0106110"/>
<proteinExistence type="predicted"/>
<keyword evidence="2" id="KW-0472">Membrane</keyword>
<dbReference type="Pfam" id="PF17173">
    <property type="entry name" value="DUF5129"/>
    <property type="match status" value="1"/>
</dbReference>
<evidence type="ECO:0000256" key="1">
    <source>
        <dbReference type="SAM" id="MobiDB-lite"/>
    </source>
</evidence>
<keyword evidence="5" id="KW-1185">Reference proteome</keyword>
<evidence type="ECO:0000259" key="3">
    <source>
        <dbReference type="Pfam" id="PF17173"/>
    </source>
</evidence>
<gene>
    <name evidence="4" type="ORF">D641_0106110</name>
</gene>
<feature type="compositionally biased region" description="Low complexity" evidence="1">
    <location>
        <begin position="508"/>
        <end position="531"/>
    </location>
</feature>
<feature type="region of interest" description="Disordered" evidence="1">
    <location>
        <begin position="497"/>
        <end position="531"/>
    </location>
</feature>
<feature type="compositionally biased region" description="Basic and acidic residues" evidence="1">
    <location>
        <begin position="357"/>
        <end position="377"/>
    </location>
</feature>
<dbReference type="AlphaFoldDB" id="A0A022L253"/>
<name>A0A022L253_9MICO</name>
<accession>A0A022L253</accession>
<keyword evidence="2" id="KW-0812">Transmembrane</keyword>
<reference evidence="4 5" key="1">
    <citation type="journal article" date="2013" name="Genome Announc.">
        <title>Draft genome sequence of an Actinobacterium, Brachybacterium muris strain UCD-AY4.</title>
        <authorList>
            <person name="Lo J.R."/>
            <person name="Lang J.M."/>
            <person name="Darling A.E."/>
            <person name="Eisen J.A."/>
            <person name="Coil D.A."/>
        </authorList>
    </citation>
    <scope>NUCLEOTIDE SEQUENCE [LARGE SCALE GENOMIC DNA]</scope>
    <source>
        <strain evidence="4 5">UCD-AY4</strain>
    </source>
</reference>
<evidence type="ECO:0000256" key="2">
    <source>
        <dbReference type="SAM" id="Phobius"/>
    </source>
</evidence>
<dbReference type="RefSeq" id="WP_017822926.1">
    <property type="nucleotide sequence ID" value="NZ_AORC01000006.1"/>
</dbReference>
<feature type="transmembrane region" description="Helical" evidence="2">
    <location>
        <begin position="24"/>
        <end position="45"/>
    </location>
</feature>
<evidence type="ECO:0000313" key="5">
    <source>
        <dbReference type="Proteomes" id="UP000019754"/>
    </source>
</evidence>
<dbReference type="InterPro" id="IPR033435">
    <property type="entry name" value="DUF5129"/>
</dbReference>
<organism evidence="4 5">
    <name type="scientific">Brachybacterium muris UCD-AY4</name>
    <dbReference type="NCBI Taxonomy" id="1249481"/>
    <lineage>
        <taxon>Bacteria</taxon>
        <taxon>Bacillati</taxon>
        <taxon>Actinomycetota</taxon>
        <taxon>Actinomycetes</taxon>
        <taxon>Micrococcales</taxon>
        <taxon>Dermabacteraceae</taxon>
        <taxon>Brachybacterium</taxon>
    </lineage>
</organism>